<reference evidence="7" key="1">
    <citation type="journal article" date="2019" name="Int. J. Syst. Evol. Microbiol.">
        <title>The Global Catalogue of Microorganisms (GCM) 10K type strain sequencing project: providing services to taxonomists for standard genome sequencing and annotation.</title>
        <authorList>
            <consortium name="The Broad Institute Genomics Platform"/>
            <consortium name="The Broad Institute Genome Sequencing Center for Infectious Disease"/>
            <person name="Wu L."/>
            <person name="Ma J."/>
        </authorList>
    </citation>
    <scope>NUCLEOTIDE SEQUENCE [LARGE SCALE GENOMIC DNA]</scope>
    <source>
        <strain evidence="7">JCM 32206</strain>
    </source>
</reference>
<dbReference type="PRINTS" id="PR00364">
    <property type="entry name" value="DISEASERSIST"/>
</dbReference>
<dbReference type="SMART" id="SM00220">
    <property type="entry name" value="S_TKc"/>
    <property type="match status" value="1"/>
</dbReference>
<dbReference type="SUPFAM" id="SSF56112">
    <property type="entry name" value="Protein kinase-like (PK-like)"/>
    <property type="match status" value="1"/>
</dbReference>
<dbReference type="InterPro" id="IPR008271">
    <property type="entry name" value="Ser/Thr_kinase_AS"/>
</dbReference>
<protein>
    <recommendedName>
        <fullName evidence="5">Protein kinase domain-containing protein</fullName>
    </recommendedName>
</protein>
<feature type="domain" description="Protein kinase" evidence="5">
    <location>
        <begin position="26"/>
        <end position="284"/>
    </location>
</feature>
<dbReference type="EMBL" id="BAABFB010000006">
    <property type="protein sequence ID" value="GAA4470869.1"/>
    <property type="molecule type" value="Genomic_DNA"/>
</dbReference>
<evidence type="ECO:0000256" key="2">
    <source>
        <dbReference type="ARBA" id="ARBA00022840"/>
    </source>
</evidence>
<feature type="binding site" evidence="3">
    <location>
        <position position="55"/>
    </location>
    <ligand>
        <name>ATP</name>
        <dbReference type="ChEBI" id="CHEBI:30616"/>
    </ligand>
</feature>
<dbReference type="PANTHER" id="PTHR47691:SF3">
    <property type="entry name" value="HTH-TYPE TRANSCRIPTIONAL REGULATOR RV0890C-RELATED"/>
    <property type="match status" value="1"/>
</dbReference>
<dbReference type="PANTHER" id="PTHR47691">
    <property type="entry name" value="REGULATOR-RELATED"/>
    <property type="match status" value="1"/>
</dbReference>
<dbReference type="InterPro" id="IPR027417">
    <property type="entry name" value="P-loop_NTPase"/>
</dbReference>
<evidence type="ECO:0000256" key="3">
    <source>
        <dbReference type="PROSITE-ProRule" id="PRU10141"/>
    </source>
</evidence>
<dbReference type="Gene3D" id="3.30.200.20">
    <property type="entry name" value="Phosphorylase Kinase, domain 1"/>
    <property type="match status" value="1"/>
</dbReference>
<dbReference type="Gene3D" id="3.40.50.300">
    <property type="entry name" value="P-loop containing nucleotide triphosphate hydrolases"/>
    <property type="match status" value="1"/>
</dbReference>
<dbReference type="PROSITE" id="PS00108">
    <property type="entry name" value="PROTEIN_KINASE_ST"/>
    <property type="match status" value="1"/>
</dbReference>
<name>A0ABP8NTK2_9NOCA</name>
<gene>
    <name evidence="6" type="ORF">GCM10023094_00510</name>
</gene>
<sequence length="629" mass="66023">MTDADPLRTERDVAAVVVGELGAAGFDGAEEIGRGGFGVVYRCNQSALERTVAVKVLTAEWDEENRERFLREQRAMGRLTGHPNISGVLQVGTTEGGRPYLVMPYHPQGSLDARIRVHGPLTQEEVLRLGVKTAGALETAHRVGIVHRDVKPANILLTDFGEPALTDFGIAHITGGFETATGTVTGSPAFTAPEVLGGDPPSTAADVYGLGATLFAALTGHAAFERRSGEQVVAQFLRITTQPVPDLRETGVDDEMAAVIERAMARAPQDRPAAAAFGEQLQELQGRSGFPVDEMALRAESAEEHAGGPAAPVPLTTGRPPSPSGASADGKGNLPVELSTFVGRRSELTEAKRLLAVSRLVTLTGIGGVGKTRLALRVAANAGRVFADGVWLVELGELHDGALLADVIAAALGVRPQSTRPLQQVMVDFLAPRELLLVLDNCEQVVDATAELAETLLSTCPKLRILATSRESLNVGGEAVLRVPPLTLPDPDHEPSLHGMPRYDAVTLFAERAEAALPGFELTADNAATVAQICARLDGLPLAIELAAARLRVLSPGAGPGAADRPLHAARAWEPGRADPAADAAPVHRLESRAVHPGRTAALGAVVGVRRCGTRRRRTGVPMGRSGTG</sequence>
<dbReference type="InterPro" id="IPR017441">
    <property type="entry name" value="Protein_kinase_ATP_BS"/>
</dbReference>
<organism evidence="6 7">
    <name type="scientific">Rhodococcus olei</name>
    <dbReference type="NCBI Taxonomy" id="2161675"/>
    <lineage>
        <taxon>Bacteria</taxon>
        <taxon>Bacillati</taxon>
        <taxon>Actinomycetota</taxon>
        <taxon>Actinomycetes</taxon>
        <taxon>Mycobacteriales</taxon>
        <taxon>Nocardiaceae</taxon>
        <taxon>Rhodococcus</taxon>
    </lineage>
</organism>
<keyword evidence="2 3" id="KW-0067">ATP-binding</keyword>
<dbReference type="CDD" id="cd14014">
    <property type="entry name" value="STKc_PknB_like"/>
    <property type="match status" value="1"/>
</dbReference>
<comment type="caution">
    <text evidence="6">The sequence shown here is derived from an EMBL/GenBank/DDBJ whole genome shotgun (WGS) entry which is preliminary data.</text>
</comment>
<dbReference type="PROSITE" id="PS50011">
    <property type="entry name" value="PROTEIN_KINASE_DOM"/>
    <property type="match status" value="1"/>
</dbReference>
<dbReference type="Pfam" id="PF00069">
    <property type="entry name" value="Pkinase"/>
    <property type="match status" value="1"/>
</dbReference>
<accession>A0ABP8NTK2</accession>
<evidence type="ECO:0000259" key="5">
    <source>
        <dbReference type="PROSITE" id="PS50011"/>
    </source>
</evidence>
<evidence type="ECO:0000256" key="4">
    <source>
        <dbReference type="SAM" id="MobiDB-lite"/>
    </source>
</evidence>
<dbReference type="Gene3D" id="1.10.510.10">
    <property type="entry name" value="Transferase(Phosphotransferase) domain 1"/>
    <property type="match status" value="1"/>
</dbReference>
<dbReference type="InterPro" id="IPR000719">
    <property type="entry name" value="Prot_kinase_dom"/>
</dbReference>
<evidence type="ECO:0000313" key="6">
    <source>
        <dbReference type="EMBL" id="GAA4470869.1"/>
    </source>
</evidence>
<evidence type="ECO:0000313" key="7">
    <source>
        <dbReference type="Proteomes" id="UP001501183"/>
    </source>
</evidence>
<proteinExistence type="predicted"/>
<keyword evidence="7" id="KW-1185">Reference proteome</keyword>
<dbReference type="InterPro" id="IPR011009">
    <property type="entry name" value="Kinase-like_dom_sf"/>
</dbReference>
<dbReference type="Proteomes" id="UP001501183">
    <property type="component" value="Unassembled WGS sequence"/>
</dbReference>
<feature type="region of interest" description="Disordered" evidence="4">
    <location>
        <begin position="300"/>
        <end position="333"/>
    </location>
</feature>
<evidence type="ECO:0000256" key="1">
    <source>
        <dbReference type="ARBA" id="ARBA00022741"/>
    </source>
</evidence>
<keyword evidence="1 3" id="KW-0547">Nucleotide-binding</keyword>
<dbReference type="SUPFAM" id="SSF52540">
    <property type="entry name" value="P-loop containing nucleoside triphosphate hydrolases"/>
    <property type="match status" value="1"/>
</dbReference>
<dbReference type="PROSITE" id="PS00107">
    <property type="entry name" value="PROTEIN_KINASE_ATP"/>
    <property type="match status" value="1"/>
</dbReference>